<keyword evidence="1" id="KW-0732">Signal</keyword>
<name>A0A4R5CPJ0_9FLAO</name>
<dbReference type="NCBIfam" id="TIGR04131">
    <property type="entry name" value="Bac_Flav_CTERM"/>
    <property type="match status" value="1"/>
</dbReference>
<dbReference type="Gene3D" id="2.60.40.10">
    <property type="entry name" value="Immunoglobulins"/>
    <property type="match status" value="1"/>
</dbReference>
<gene>
    <name evidence="3" type="ORF">E0F98_13170</name>
</gene>
<dbReference type="CDD" id="cd00146">
    <property type="entry name" value="PKD"/>
    <property type="match status" value="1"/>
</dbReference>
<dbReference type="RefSeq" id="WP_132112230.1">
    <property type="nucleotide sequence ID" value="NZ_SMFO01000011.1"/>
</dbReference>
<dbReference type="PROSITE" id="PS50093">
    <property type="entry name" value="PKD"/>
    <property type="match status" value="1"/>
</dbReference>
<organism evidence="3 4">
    <name type="scientific">Flavobacterium hiemivividum</name>
    <dbReference type="NCBI Taxonomy" id="2541734"/>
    <lineage>
        <taxon>Bacteria</taxon>
        <taxon>Pseudomonadati</taxon>
        <taxon>Bacteroidota</taxon>
        <taxon>Flavobacteriia</taxon>
        <taxon>Flavobacteriales</taxon>
        <taxon>Flavobacteriaceae</taxon>
        <taxon>Flavobacterium</taxon>
    </lineage>
</organism>
<dbReference type="InterPro" id="IPR000601">
    <property type="entry name" value="PKD_dom"/>
</dbReference>
<dbReference type="InterPro" id="IPR013783">
    <property type="entry name" value="Ig-like_fold"/>
</dbReference>
<feature type="domain" description="PKD" evidence="2">
    <location>
        <begin position="462"/>
        <end position="489"/>
    </location>
</feature>
<proteinExistence type="predicted"/>
<keyword evidence="4" id="KW-1185">Reference proteome</keyword>
<dbReference type="Gene3D" id="2.60.40.740">
    <property type="match status" value="1"/>
</dbReference>
<dbReference type="AlphaFoldDB" id="A0A4R5CPJ0"/>
<evidence type="ECO:0000313" key="3">
    <source>
        <dbReference type="EMBL" id="TDE02372.1"/>
    </source>
</evidence>
<dbReference type="InterPro" id="IPR035986">
    <property type="entry name" value="PKD_dom_sf"/>
</dbReference>
<evidence type="ECO:0000256" key="1">
    <source>
        <dbReference type="SAM" id="SignalP"/>
    </source>
</evidence>
<sequence length="941" mass="104807">MKKLIFCGILISVLSTSLYAQREAAIWYFGDGAGLDFNSGAPVALTNGQLVTEEGCSSISDKNGNLLFYTDGSKVYDKTHQVMPNGIGLWGNESSTQSAIIVPKPKNPYIYYIFTVDQPLPVYPSGIKSSLDPPPNHGLNYSQVDMRLNNGLGDIVNTEKNIHLITYNPNDSEELKYQCSEKVTAVQHGDGISFWVITHFINNFYSFKISPRGVDKTPIKTTTSLNIPLGGYQPDPTTVSYVTATANAIGYLKASPNGKKIAIANTASRRINEKNPKTNLPVYNTGNVVLFDFNSANGTVSNEVTLLTKANPYGVEFSSKTKKLYVTTNKYKPDGTTPDGSLLLQYNLNSSNIPASELIIDNSTYNAGALQLAIDEKIYRAGYLHPAEGSNKLSVINNPDLDGTSSNYRQNAIDLKVRLSRLGLPPFITSLFLFTFEYEFNCLGDSTHFSINTAEAIDSVVWDFGDGTSSTDKDAYHIYAAIGDYKVTLIKTVNGEIKDPIEKTITIYEIPKIIATPYKLTQCDAQDSNSTDGFATFNLQLADNPIALGNNDYDIFYYKNIQDAHDDISNINSLNNLYRNTTLDETVFAKVTQPGSSCYTVTEVILHANKNYTLLPEPLHECEVEAGKAIFNLDRKKNDISLEFNLPSDVRLYFYATQNDSFNGTNEVTPMYESNTSTLYIRAENNDGCYGIGKFELVVDPIPNLTQLENITLCEGENPSVELDSDIQFPELKSNYEYLWSTNEETSSIIVSKEGQYTATITNNNGCSTTRTFIVTKSYLAKLNNIIIKDLNTNNNVTVDLENPNNYRYMINYQNGTTTGFQDSNLFEYVPGGIHELIVENKDGCGSVNKSIVILEAPSFFTPNNDGYNDTWNLKGIDVTLHKNTRLYIYDRYGKFIKQLNPLGLGWDGMYHKLPLPSDDYWFTLFLEDGREAKGHFSLKR</sequence>
<evidence type="ECO:0000313" key="4">
    <source>
        <dbReference type="Proteomes" id="UP000294597"/>
    </source>
</evidence>
<dbReference type="InterPro" id="IPR026341">
    <property type="entry name" value="T9SS_type_B"/>
</dbReference>
<dbReference type="Proteomes" id="UP000294597">
    <property type="component" value="Unassembled WGS sequence"/>
</dbReference>
<dbReference type="SUPFAM" id="SSF75011">
    <property type="entry name" value="3-carboxy-cis,cis-mucoante lactonizing enzyme"/>
    <property type="match status" value="1"/>
</dbReference>
<protein>
    <submittedName>
        <fullName evidence="3">T9SS type B sorting domain-containing protein</fullName>
    </submittedName>
</protein>
<feature type="chain" id="PRO_5020931593" evidence="1">
    <location>
        <begin position="21"/>
        <end position="941"/>
    </location>
</feature>
<dbReference type="SUPFAM" id="SSF49299">
    <property type="entry name" value="PKD domain"/>
    <property type="match status" value="1"/>
</dbReference>
<comment type="caution">
    <text evidence="3">The sequence shown here is derived from an EMBL/GenBank/DDBJ whole genome shotgun (WGS) entry which is preliminary data.</text>
</comment>
<feature type="signal peptide" evidence="1">
    <location>
        <begin position="1"/>
        <end position="20"/>
    </location>
</feature>
<evidence type="ECO:0000259" key="2">
    <source>
        <dbReference type="PROSITE" id="PS50093"/>
    </source>
</evidence>
<dbReference type="Pfam" id="PF18911">
    <property type="entry name" value="PKD_4"/>
    <property type="match status" value="1"/>
</dbReference>
<dbReference type="EMBL" id="SMFO01000011">
    <property type="protein sequence ID" value="TDE02372.1"/>
    <property type="molecule type" value="Genomic_DNA"/>
</dbReference>
<reference evidence="3 4" key="1">
    <citation type="submission" date="2019-03" db="EMBL/GenBank/DDBJ databases">
        <title>Flavobacterium TSA-D2 sp. nov., isolated from arctic soil.</title>
        <authorList>
            <person name="Chaudhary D.K."/>
        </authorList>
    </citation>
    <scope>NUCLEOTIDE SEQUENCE [LARGE SCALE GENOMIC DNA]</scope>
    <source>
        <strain evidence="3 4">TSA-D2</strain>
    </source>
</reference>
<accession>A0A4R5CPJ0</accession>
<dbReference type="Pfam" id="PF13585">
    <property type="entry name" value="CHU_C"/>
    <property type="match status" value="1"/>
</dbReference>